<gene>
    <name evidence="2" type="ORF">GCM10009550_36560</name>
</gene>
<evidence type="ECO:0000313" key="3">
    <source>
        <dbReference type="Proteomes" id="UP001500665"/>
    </source>
</evidence>
<dbReference type="RefSeq" id="WP_344242046.1">
    <property type="nucleotide sequence ID" value="NZ_BAAAHH010000014.1"/>
</dbReference>
<sequence>MTDQPGHALDEAFKLFDVLRRRMSDDRGRGDVWSEAVREERPADVCPHGCPVCRTVEAARASGPDVLGHVVDAGQSLFSAFQDVLAGYERSREARSTGWDGTGRADREPRGGGSGTGGEDPLDIG</sequence>
<comment type="caution">
    <text evidence="2">The sequence shown here is derived from an EMBL/GenBank/DDBJ whole genome shotgun (WGS) entry which is preliminary data.</text>
</comment>
<proteinExistence type="predicted"/>
<evidence type="ECO:0000313" key="2">
    <source>
        <dbReference type="EMBL" id="GAA0953941.1"/>
    </source>
</evidence>
<reference evidence="3" key="1">
    <citation type="journal article" date="2019" name="Int. J. Syst. Evol. Microbiol.">
        <title>The Global Catalogue of Microorganisms (GCM) 10K type strain sequencing project: providing services to taxonomists for standard genome sequencing and annotation.</title>
        <authorList>
            <consortium name="The Broad Institute Genomics Platform"/>
            <consortium name="The Broad Institute Genome Sequencing Center for Infectious Disease"/>
            <person name="Wu L."/>
            <person name="Ma J."/>
        </authorList>
    </citation>
    <scope>NUCLEOTIDE SEQUENCE [LARGE SCALE GENOMIC DNA]</scope>
    <source>
        <strain evidence="3">JCM 10696</strain>
    </source>
</reference>
<evidence type="ECO:0000256" key="1">
    <source>
        <dbReference type="SAM" id="MobiDB-lite"/>
    </source>
</evidence>
<keyword evidence="3" id="KW-1185">Reference proteome</keyword>
<name>A0ABP4BUP2_9ACTN</name>
<dbReference type="EMBL" id="BAAAHH010000014">
    <property type="protein sequence ID" value="GAA0953941.1"/>
    <property type="molecule type" value="Genomic_DNA"/>
</dbReference>
<protein>
    <submittedName>
        <fullName evidence="2">Uncharacterized protein</fullName>
    </submittedName>
</protein>
<organism evidence="2 3">
    <name type="scientific">Actinocorallia libanotica</name>
    <dbReference type="NCBI Taxonomy" id="46162"/>
    <lineage>
        <taxon>Bacteria</taxon>
        <taxon>Bacillati</taxon>
        <taxon>Actinomycetota</taxon>
        <taxon>Actinomycetes</taxon>
        <taxon>Streptosporangiales</taxon>
        <taxon>Thermomonosporaceae</taxon>
        <taxon>Actinocorallia</taxon>
    </lineage>
</organism>
<dbReference type="Proteomes" id="UP001500665">
    <property type="component" value="Unassembled WGS sequence"/>
</dbReference>
<accession>A0ABP4BUP2</accession>
<feature type="region of interest" description="Disordered" evidence="1">
    <location>
        <begin position="92"/>
        <end position="125"/>
    </location>
</feature>